<evidence type="ECO:0000259" key="8">
    <source>
        <dbReference type="PROSITE" id="PS50011"/>
    </source>
</evidence>
<evidence type="ECO:0000256" key="1">
    <source>
        <dbReference type="ARBA" id="ARBA00022527"/>
    </source>
</evidence>
<evidence type="ECO:0000256" key="6">
    <source>
        <dbReference type="PROSITE-ProRule" id="PRU10141"/>
    </source>
</evidence>
<keyword evidence="4 9" id="KW-0418">Kinase</keyword>
<feature type="signal peptide" evidence="7">
    <location>
        <begin position="1"/>
        <end position="18"/>
    </location>
</feature>
<keyword evidence="10" id="KW-1185">Reference proteome</keyword>
<feature type="chain" id="PRO_5046112445" evidence="7">
    <location>
        <begin position="19"/>
        <end position="136"/>
    </location>
</feature>
<evidence type="ECO:0000256" key="2">
    <source>
        <dbReference type="ARBA" id="ARBA00022679"/>
    </source>
</evidence>
<comment type="caution">
    <text evidence="9">The sequence shown here is derived from an EMBL/GenBank/DDBJ whole genome shotgun (WGS) entry which is preliminary data.</text>
</comment>
<gene>
    <name evidence="9" type="primary">CIPK4_8</name>
    <name evidence="9" type="ORF">HAX54_039079</name>
</gene>
<dbReference type="GO" id="GO:0016301">
    <property type="term" value="F:kinase activity"/>
    <property type="evidence" value="ECO:0007669"/>
    <property type="project" value="UniProtKB-KW"/>
</dbReference>
<dbReference type="InterPro" id="IPR011009">
    <property type="entry name" value="Kinase-like_dom_sf"/>
</dbReference>
<dbReference type="Proteomes" id="UP000823775">
    <property type="component" value="Unassembled WGS sequence"/>
</dbReference>
<dbReference type="PROSITE" id="PS00107">
    <property type="entry name" value="PROTEIN_KINASE_ATP"/>
    <property type="match status" value="1"/>
</dbReference>
<evidence type="ECO:0000256" key="4">
    <source>
        <dbReference type="ARBA" id="ARBA00022777"/>
    </source>
</evidence>
<accession>A0ABS8VM20</accession>
<evidence type="ECO:0000313" key="10">
    <source>
        <dbReference type="Proteomes" id="UP000823775"/>
    </source>
</evidence>
<dbReference type="SUPFAM" id="SSF56112">
    <property type="entry name" value="Protein kinase-like (PK-like)"/>
    <property type="match status" value="1"/>
</dbReference>
<evidence type="ECO:0000256" key="5">
    <source>
        <dbReference type="ARBA" id="ARBA00022840"/>
    </source>
</evidence>
<dbReference type="Pfam" id="PF00069">
    <property type="entry name" value="Pkinase"/>
    <property type="match status" value="1"/>
</dbReference>
<keyword evidence="1" id="KW-0723">Serine/threonine-protein kinase</keyword>
<evidence type="ECO:0000256" key="7">
    <source>
        <dbReference type="SAM" id="SignalP"/>
    </source>
</evidence>
<sequence>MSIYVVSLSLLSLKVISSYNLPVFSPPPSPSQAWRRNAPTTTLLAVKIRRATSSDGSGTGTIILGKYQRLALLLGRGSFAKVYHGRCLDDNTSIAIKVIDKKSTIADASMEPRILREISAMCRLNHPNIIKLNEEL</sequence>
<dbReference type="InterPro" id="IPR017441">
    <property type="entry name" value="Protein_kinase_ATP_BS"/>
</dbReference>
<evidence type="ECO:0000313" key="9">
    <source>
        <dbReference type="EMBL" id="MCE0481377.1"/>
    </source>
</evidence>
<dbReference type="PROSITE" id="PS50011">
    <property type="entry name" value="PROTEIN_KINASE_DOM"/>
    <property type="match status" value="1"/>
</dbReference>
<evidence type="ECO:0000256" key="3">
    <source>
        <dbReference type="ARBA" id="ARBA00022741"/>
    </source>
</evidence>
<reference evidence="9 10" key="1">
    <citation type="journal article" date="2021" name="BMC Genomics">
        <title>Datura genome reveals duplications of psychoactive alkaloid biosynthetic genes and high mutation rate following tissue culture.</title>
        <authorList>
            <person name="Rajewski A."/>
            <person name="Carter-House D."/>
            <person name="Stajich J."/>
            <person name="Litt A."/>
        </authorList>
    </citation>
    <scope>NUCLEOTIDE SEQUENCE [LARGE SCALE GENOMIC DNA]</scope>
    <source>
        <strain evidence="9">AR-01</strain>
    </source>
</reference>
<protein>
    <submittedName>
        <fullName evidence="9">CBL-interacting serine/threonine-protein kinase 4</fullName>
    </submittedName>
</protein>
<keyword evidence="7" id="KW-0732">Signal</keyword>
<name>A0ABS8VM20_DATST</name>
<dbReference type="EMBL" id="JACEIK010005383">
    <property type="protein sequence ID" value="MCE0481377.1"/>
    <property type="molecule type" value="Genomic_DNA"/>
</dbReference>
<feature type="domain" description="Protein kinase" evidence="8">
    <location>
        <begin position="68"/>
        <end position="136"/>
    </location>
</feature>
<organism evidence="9 10">
    <name type="scientific">Datura stramonium</name>
    <name type="common">Jimsonweed</name>
    <name type="synonym">Common thornapple</name>
    <dbReference type="NCBI Taxonomy" id="4076"/>
    <lineage>
        <taxon>Eukaryota</taxon>
        <taxon>Viridiplantae</taxon>
        <taxon>Streptophyta</taxon>
        <taxon>Embryophyta</taxon>
        <taxon>Tracheophyta</taxon>
        <taxon>Spermatophyta</taxon>
        <taxon>Magnoliopsida</taxon>
        <taxon>eudicotyledons</taxon>
        <taxon>Gunneridae</taxon>
        <taxon>Pentapetalae</taxon>
        <taxon>asterids</taxon>
        <taxon>lamiids</taxon>
        <taxon>Solanales</taxon>
        <taxon>Solanaceae</taxon>
        <taxon>Solanoideae</taxon>
        <taxon>Datureae</taxon>
        <taxon>Datura</taxon>
    </lineage>
</organism>
<dbReference type="PANTHER" id="PTHR43895">
    <property type="entry name" value="CALCIUM/CALMODULIN-DEPENDENT PROTEIN KINASE KINASE-RELATED"/>
    <property type="match status" value="1"/>
</dbReference>
<keyword evidence="5 6" id="KW-0067">ATP-binding</keyword>
<keyword evidence="3 6" id="KW-0547">Nucleotide-binding</keyword>
<keyword evidence="2" id="KW-0808">Transferase</keyword>
<dbReference type="InterPro" id="IPR000719">
    <property type="entry name" value="Prot_kinase_dom"/>
</dbReference>
<feature type="binding site" evidence="6">
    <location>
        <position position="97"/>
    </location>
    <ligand>
        <name>ATP</name>
        <dbReference type="ChEBI" id="CHEBI:30616"/>
    </ligand>
</feature>
<dbReference type="PANTHER" id="PTHR43895:SF33">
    <property type="entry name" value="PROTEIN KINASE DOMAIN-CONTAINING PROTEIN"/>
    <property type="match status" value="1"/>
</dbReference>
<dbReference type="Gene3D" id="3.30.200.20">
    <property type="entry name" value="Phosphorylase Kinase, domain 1"/>
    <property type="match status" value="1"/>
</dbReference>
<proteinExistence type="predicted"/>